<protein>
    <recommendedName>
        <fullName evidence="1">Carrier domain-containing protein</fullName>
    </recommendedName>
</protein>
<dbReference type="EMBL" id="LIUT01000006">
    <property type="protein sequence ID" value="KOR76757.1"/>
    <property type="molecule type" value="Genomic_DNA"/>
</dbReference>
<dbReference type="InterPro" id="IPR036736">
    <property type="entry name" value="ACP-like_sf"/>
</dbReference>
<gene>
    <name evidence="2" type="ORF">AM231_22695</name>
</gene>
<accession>A0A0M1N3K2</accession>
<dbReference type="RefSeq" id="WP_054404636.1">
    <property type="nucleotide sequence ID" value="NZ_LIUT01000006.1"/>
</dbReference>
<dbReference type="Pfam" id="PF00550">
    <property type="entry name" value="PP-binding"/>
    <property type="match status" value="1"/>
</dbReference>
<dbReference type="InterPro" id="IPR009081">
    <property type="entry name" value="PP-bd_ACP"/>
</dbReference>
<dbReference type="PATRIC" id="fig|1705565.3.peg.669"/>
<name>A0A0M1N3K2_9BACL</name>
<organism evidence="2 3">
    <name type="scientific">Paenibacillus solani</name>
    <dbReference type="NCBI Taxonomy" id="1705565"/>
    <lineage>
        <taxon>Bacteria</taxon>
        <taxon>Bacillati</taxon>
        <taxon>Bacillota</taxon>
        <taxon>Bacilli</taxon>
        <taxon>Bacillales</taxon>
        <taxon>Paenibacillaceae</taxon>
        <taxon>Paenibacillus</taxon>
    </lineage>
</organism>
<keyword evidence="3" id="KW-1185">Reference proteome</keyword>
<comment type="caution">
    <text evidence="2">The sequence shown here is derived from an EMBL/GenBank/DDBJ whole genome shotgun (WGS) entry which is preliminary data.</text>
</comment>
<evidence type="ECO:0000259" key="1">
    <source>
        <dbReference type="PROSITE" id="PS50075"/>
    </source>
</evidence>
<evidence type="ECO:0000313" key="3">
    <source>
        <dbReference type="Proteomes" id="UP000036932"/>
    </source>
</evidence>
<evidence type="ECO:0000313" key="2">
    <source>
        <dbReference type="EMBL" id="KOR76757.1"/>
    </source>
</evidence>
<dbReference type="AlphaFoldDB" id="A0A0M1N3K2"/>
<dbReference type="PROSITE" id="PS50075">
    <property type="entry name" value="CARRIER"/>
    <property type="match status" value="1"/>
</dbReference>
<feature type="domain" description="Carrier" evidence="1">
    <location>
        <begin position="5"/>
        <end position="86"/>
    </location>
</feature>
<proteinExistence type="predicted"/>
<dbReference type="Gene3D" id="1.10.1200.10">
    <property type="entry name" value="ACP-like"/>
    <property type="match status" value="1"/>
</dbReference>
<reference evidence="3" key="1">
    <citation type="submission" date="2015-08" db="EMBL/GenBank/DDBJ databases">
        <title>Genome sequencing project for genomic taxonomy and phylogenomics of Bacillus-like bacteria.</title>
        <authorList>
            <person name="Liu B."/>
            <person name="Wang J."/>
            <person name="Zhu Y."/>
            <person name="Liu G."/>
            <person name="Chen Q."/>
            <person name="Chen Z."/>
            <person name="Lan J."/>
            <person name="Che J."/>
            <person name="Ge C."/>
            <person name="Shi H."/>
            <person name="Pan Z."/>
            <person name="Liu X."/>
        </authorList>
    </citation>
    <scope>NUCLEOTIDE SEQUENCE [LARGE SCALE GENOMIC DNA]</scope>
    <source>
        <strain evidence="3">FJAT-22460</strain>
    </source>
</reference>
<sequence>METIQTEQQIQSFLKDRICELLERPGLSEELTIDTQLSEVGMDSVMLVNLMVHIEQHYQIFYEDDELLAENFATIQIITDKIQEKLGLGD</sequence>
<dbReference type="OrthoDB" id="2619420at2"/>
<dbReference type="SUPFAM" id="SSF47336">
    <property type="entry name" value="ACP-like"/>
    <property type="match status" value="1"/>
</dbReference>
<dbReference type="Proteomes" id="UP000036932">
    <property type="component" value="Unassembled WGS sequence"/>
</dbReference>